<sequence>MDYSIMIDCWDKSCLIQGNWFPSKLRGNRERDTIYSITAGSSLFFVPRLENSGVYKVSVYVIKAFGEQHYEIIHDGTSTWATTSSTAGEEGWTELGRYMFRADGSEYIKLISQNGCTRGTSIMLELTEEVRILANMGEFISKPSSAKGVPSPDFFNMAGEILDCTTATYTESGCWQDALLENYKGESRTRMSSTRGDSVKWFITTPMLSAQEEGNFAVYVWMPYGNSSGASVKYSVQTLNGLWVKELSQEKHYRGGWEKLVTVRASGDTGFGVILEVLSETDTYASAIKLVRTEAAEDAAANMMSEADTETVAVLVNQSGYDIGRAKRATIVNIPDETPFFIKDALTNETVYTGKVVNHLADFSNLNPDSKSMYYVESGGAVSYTFTVANSWIQRVSVPAALAFMNHARNDAWLPGLTSIAWRDSHQFSFELGSLAMLYMSNPSLYDNMSRTIVQLDLTMFENLKTQNEPDIIWLMKFAAERYYDLKVNHSHALHPLIKEQLSYFIYMFPHIKAYVSEEEYVRIRDFTIEEWTSSDQTNTLKWYDIAGEKYNLMEVQTACGGIKGSFPPGHAIVPNLLMYEVVKRDRLGGEELYFEAAYRNCEYILDHIDIASPYYSKGQRMSEHIVMENLAYFQEMYPQQAPAKLITEINRWAKKMIARSANMWDMRMASSVSAGDEQDFWTGAAYAKSNDPQITALMNEPGSEAGIQAAMFAAARVIDDPQVAGRLKEIGIAGIDHMFGRNPYGRMFFYDAKRDIEGAHSGWFSKHEVAGNGRLGDVPGRIDASPKESAYPFKPKADPGYVEGWVAFNSAWNCSIAYSAGDDIEISLNKARARVGEWIQVRLRAPIHMDSEKVETATIQVTDSISGKCDCLSLREEIQDSMHFTGVYLVPEGMGLEFSYGYGLFKKVAKLKIISEL</sequence>
<dbReference type="Proteomes" id="UP000653578">
    <property type="component" value="Unassembled WGS sequence"/>
</dbReference>
<evidence type="ECO:0000256" key="1">
    <source>
        <dbReference type="ARBA" id="ARBA00007072"/>
    </source>
</evidence>
<dbReference type="SUPFAM" id="SSF81296">
    <property type="entry name" value="E set domains"/>
    <property type="match status" value="1"/>
</dbReference>
<keyword evidence="4" id="KW-1185">Reference proteome</keyword>
<gene>
    <name evidence="3" type="ORF">GC096_01375</name>
</gene>
<proteinExistence type="inferred from homology"/>
<dbReference type="InterPro" id="IPR004197">
    <property type="entry name" value="Cellulase_Ig-like"/>
</dbReference>
<dbReference type="InterPro" id="IPR014756">
    <property type="entry name" value="Ig_E-set"/>
</dbReference>
<name>A0ABX1X2T1_9BACL</name>
<feature type="domain" description="Cellulase Ig-like" evidence="2">
    <location>
        <begin position="313"/>
        <end position="360"/>
    </location>
</feature>
<comment type="caution">
    <text evidence="3">The sequence shown here is derived from an EMBL/GenBank/DDBJ whole genome shotgun (WGS) entry which is preliminary data.</text>
</comment>
<accession>A0ABX1X2T1</accession>
<dbReference type="InterPro" id="IPR013783">
    <property type="entry name" value="Ig-like_fold"/>
</dbReference>
<comment type="similarity">
    <text evidence="1">Belongs to the glycosyl hydrolase 9 (cellulase E) family.</text>
</comment>
<reference evidence="3 4" key="1">
    <citation type="submission" date="2019-10" db="EMBL/GenBank/DDBJ databases">
        <title>Description of Paenibacillus humi sp. nov.</title>
        <authorList>
            <person name="Carlier A."/>
            <person name="Qi S."/>
        </authorList>
    </citation>
    <scope>NUCLEOTIDE SEQUENCE [LARGE SCALE GENOMIC DNA]</scope>
    <source>
        <strain evidence="3 4">LMG 31461</strain>
    </source>
</reference>
<evidence type="ECO:0000313" key="4">
    <source>
        <dbReference type="Proteomes" id="UP000653578"/>
    </source>
</evidence>
<dbReference type="RefSeq" id="WP_171628519.1">
    <property type="nucleotide sequence ID" value="NZ_WHNY01000005.1"/>
</dbReference>
<evidence type="ECO:0000313" key="3">
    <source>
        <dbReference type="EMBL" id="NOU62695.1"/>
    </source>
</evidence>
<dbReference type="EMBL" id="WHNY01000005">
    <property type="protein sequence ID" value="NOU62695.1"/>
    <property type="molecule type" value="Genomic_DNA"/>
</dbReference>
<dbReference type="Gene3D" id="2.60.40.10">
    <property type="entry name" value="Immunoglobulins"/>
    <property type="match status" value="1"/>
</dbReference>
<protein>
    <recommendedName>
        <fullName evidence="2">Cellulase Ig-like domain-containing protein</fullName>
    </recommendedName>
</protein>
<dbReference type="Pfam" id="PF02927">
    <property type="entry name" value="CelD_N"/>
    <property type="match status" value="1"/>
</dbReference>
<organism evidence="3 4">
    <name type="scientific">Paenibacillus plantarum</name>
    <dbReference type="NCBI Taxonomy" id="2654975"/>
    <lineage>
        <taxon>Bacteria</taxon>
        <taxon>Bacillati</taxon>
        <taxon>Bacillota</taxon>
        <taxon>Bacilli</taxon>
        <taxon>Bacillales</taxon>
        <taxon>Paenibacillaceae</taxon>
        <taxon>Paenibacillus</taxon>
    </lineage>
</organism>
<dbReference type="CDD" id="cd02850">
    <property type="entry name" value="E_set_Cellulase_N"/>
    <property type="match status" value="1"/>
</dbReference>
<evidence type="ECO:0000259" key="2">
    <source>
        <dbReference type="Pfam" id="PF02927"/>
    </source>
</evidence>